<dbReference type="OrthoDB" id="44841at2759"/>
<dbReference type="VEuPathDB" id="VectorBase:SCAU012861"/>
<proteinExistence type="predicted"/>
<keyword evidence="3" id="KW-1185">Reference proteome</keyword>
<accession>A0A1I8Q0V8</accession>
<protein>
    <submittedName>
        <fullName evidence="2">Uncharacterized protein</fullName>
    </submittedName>
</protein>
<evidence type="ECO:0000313" key="2">
    <source>
        <dbReference type="EnsemblMetazoa" id="SCAU012861-PA"/>
    </source>
</evidence>
<name>A0A1I8Q0V8_STOCA</name>
<evidence type="ECO:0000256" key="1">
    <source>
        <dbReference type="SAM" id="MobiDB-lite"/>
    </source>
</evidence>
<feature type="compositionally biased region" description="Acidic residues" evidence="1">
    <location>
        <begin position="179"/>
        <end position="193"/>
    </location>
</feature>
<dbReference type="Proteomes" id="UP000095300">
    <property type="component" value="Unassembled WGS sequence"/>
</dbReference>
<evidence type="ECO:0000313" key="3">
    <source>
        <dbReference type="Proteomes" id="UP000095300"/>
    </source>
</evidence>
<feature type="compositionally biased region" description="Polar residues" evidence="1">
    <location>
        <begin position="211"/>
        <end position="228"/>
    </location>
</feature>
<feature type="compositionally biased region" description="Polar residues" evidence="1">
    <location>
        <begin position="112"/>
        <end position="127"/>
    </location>
</feature>
<reference evidence="2" key="1">
    <citation type="submission" date="2020-05" db="UniProtKB">
        <authorList>
            <consortium name="EnsemblMetazoa"/>
        </authorList>
    </citation>
    <scope>IDENTIFICATION</scope>
    <source>
        <strain evidence="2">USDA</strain>
    </source>
</reference>
<dbReference type="AlphaFoldDB" id="A0A1I8Q0V8"/>
<feature type="region of interest" description="Disordered" evidence="1">
    <location>
        <begin position="94"/>
        <end position="228"/>
    </location>
</feature>
<dbReference type="EnsemblMetazoa" id="SCAU012861-RA">
    <property type="protein sequence ID" value="SCAU012861-PA"/>
    <property type="gene ID" value="SCAU012861"/>
</dbReference>
<sequence length="331" mass="37792">MQRKLSEIAEIPKILSSTLATVSQTFEKLQLNGVVPKPNYLTNELYQQKRKLSYDEDAYDYELSDEEGDGEDANDNDDLRENFNAREAYLRLKQHVARQRRSKEVTPESDYASENNYSLDGNEQQGVGQVKEYDDKGEEEGGYGDDDEDDESNADDVYEKFNLSYFLKSQGHEMKADETESDGDGENDDDDDFLTTTFTWSMPNKSKLRLNDNNSTDTSAHVPQNNENNYMRAASVECADDAEAVDKYSKAMEQSSLDNASNSSQSAEECSMKQPKLDKFWPWADREKIIYKQSTCHLVPKKPLGLIEQRIQLLAKHNLLEHLGPNNKNNQ</sequence>
<feature type="compositionally biased region" description="Acidic residues" evidence="1">
    <location>
        <begin position="135"/>
        <end position="156"/>
    </location>
</feature>
<organism evidence="2 3">
    <name type="scientific">Stomoxys calcitrans</name>
    <name type="common">Stable fly</name>
    <name type="synonym">Conops calcitrans</name>
    <dbReference type="NCBI Taxonomy" id="35570"/>
    <lineage>
        <taxon>Eukaryota</taxon>
        <taxon>Metazoa</taxon>
        <taxon>Ecdysozoa</taxon>
        <taxon>Arthropoda</taxon>
        <taxon>Hexapoda</taxon>
        <taxon>Insecta</taxon>
        <taxon>Pterygota</taxon>
        <taxon>Neoptera</taxon>
        <taxon>Endopterygota</taxon>
        <taxon>Diptera</taxon>
        <taxon>Brachycera</taxon>
        <taxon>Muscomorpha</taxon>
        <taxon>Muscoidea</taxon>
        <taxon>Muscidae</taxon>
        <taxon>Stomoxys</taxon>
    </lineage>
</organism>
<dbReference type="KEGG" id="scac:106088448"/>
<gene>
    <name evidence="2" type="primary">106088448</name>
</gene>
<dbReference type="STRING" id="35570.A0A1I8Q0V8"/>